<accession>A0A1E3HXU4</accession>
<evidence type="ECO:0000256" key="3">
    <source>
        <dbReference type="ARBA" id="ARBA00007823"/>
    </source>
</evidence>
<evidence type="ECO:0000256" key="10">
    <source>
        <dbReference type="ARBA" id="ARBA00022833"/>
    </source>
</evidence>
<dbReference type="Pfam" id="PF12706">
    <property type="entry name" value="Lactamase_B_2"/>
    <property type="match status" value="2"/>
</dbReference>
<dbReference type="GO" id="GO:1990180">
    <property type="term" value="P:mitochondrial tRNA 3'-end processing"/>
    <property type="evidence" value="ECO:0007669"/>
    <property type="project" value="TreeGrafter"/>
</dbReference>
<reference evidence="14 15" key="1">
    <citation type="submission" date="2016-06" db="EMBL/GenBank/DDBJ databases">
        <title>Evolution of pathogenesis and genome organization in the Tremellales.</title>
        <authorList>
            <person name="Cuomo C."/>
            <person name="Litvintseva A."/>
            <person name="Heitman J."/>
            <person name="Chen Y."/>
            <person name="Sun S."/>
            <person name="Springer D."/>
            <person name="Dromer F."/>
            <person name="Young S."/>
            <person name="Zeng Q."/>
            <person name="Chapman S."/>
            <person name="Gujja S."/>
            <person name="Saif S."/>
            <person name="Birren B."/>
        </authorList>
    </citation>
    <scope>NUCLEOTIDE SEQUENCE [LARGE SCALE GENOMIC DNA]</scope>
    <source>
        <strain evidence="14 15">CBS 6039</strain>
    </source>
</reference>
<feature type="region of interest" description="Disordered" evidence="11">
    <location>
        <begin position="691"/>
        <end position="738"/>
    </location>
</feature>
<feature type="compositionally biased region" description="Polar residues" evidence="11">
    <location>
        <begin position="946"/>
        <end position="959"/>
    </location>
</feature>
<dbReference type="AlphaFoldDB" id="A0A1E3HXU4"/>
<dbReference type="EMBL" id="AWGJ01000004">
    <property type="protein sequence ID" value="ODN81154.1"/>
    <property type="molecule type" value="Genomic_DNA"/>
</dbReference>
<dbReference type="EC" id="3.1.26.11" evidence="4"/>
<evidence type="ECO:0000259" key="13">
    <source>
        <dbReference type="Pfam" id="PF13691"/>
    </source>
</evidence>
<feature type="compositionally biased region" description="Gly residues" evidence="11">
    <location>
        <begin position="1011"/>
        <end position="1035"/>
    </location>
</feature>
<keyword evidence="6" id="KW-0540">Nuclease</keyword>
<gene>
    <name evidence="14" type="ORF">L202_03245</name>
</gene>
<feature type="domain" description="tRNase Z endonuclease" evidence="13">
    <location>
        <begin position="16"/>
        <end position="63"/>
    </location>
</feature>
<dbReference type="GO" id="GO:0042781">
    <property type="term" value="F:3'-tRNA processing endoribonuclease activity"/>
    <property type="evidence" value="ECO:0007669"/>
    <property type="project" value="UniProtKB-EC"/>
</dbReference>
<feature type="compositionally biased region" description="Basic and acidic residues" evidence="11">
    <location>
        <begin position="1043"/>
        <end position="1058"/>
    </location>
</feature>
<evidence type="ECO:0000256" key="7">
    <source>
        <dbReference type="ARBA" id="ARBA00022723"/>
    </source>
</evidence>
<name>A0A1E3HXU4_9TREE</name>
<feature type="compositionally biased region" description="Basic and acidic residues" evidence="11">
    <location>
        <begin position="1078"/>
        <end position="1101"/>
    </location>
</feature>
<evidence type="ECO:0000313" key="14">
    <source>
        <dbReference type="EMBL" id="ODN81154.1"/>
    </source>
</evidence>
<evidence type="ECO:0000259" key="12">
    <source>
        <dbReference type="Pfam" id="PF12706"/>
    </source>
</evidence>
<dbReference type="Gene3D" id="3.60.15.10">
    <property type="entry name" value="Ribonuclease Z/Hydroxyacylglutathione hydrolase-like"/>
    <property type="match status" value="2"/>
</dbReference>
<evidence type="ECO:0000256" key="4">
    <source>
        <dbReference type="ARBA" id="ARBA00012477"/>
    </source>
</evidence>
<dbReference type="RefSeq" id="XP_018995720.1">
    <property type="nucleotide sequence ID" value="XM_019137051.1"/>
</dbReference>
<feature type="compositionally biased region" description="Basic and acidic residues" evidence="11">
    <location>
        <begin position="722"/>
        <end position="738"/>
    </location>
</feature>
<dbReference type="InterPro" id="IPR047151">
    <property type="entry name" value="RNZ2-like"/>
</dbReference>
<feature type="compositionally biased region" description="Basic and acidic residues" evidence="11">
    <location>
        <begin position="1160"/>
        <end position="1170"/>
    </location>
</feature>
<proteinExistence type="inferred from homology"/>
<dbReference type="STRING" id="1295533.A0A1E3HXU4"/>
<dbReference type="InterPro" id="IPR036866">
    <property type="entry name" value="RibonucZ/Hydroxyglut_hydro"/>
</dbReference>
<dbReference type="OrthoDB" id="527344at2759"/>
<evidence type="ECO:0000256" key="6">
    <source>
        <dbReference type="ARBA" id="ARBA00022722"/>
    </source>
</evidence>
<dbReference type="PANTHER" id="PTHR12553">
    <property type="entry name" value="ZINC PHOSPHODIESTERASE ELAC PROTEIN 2"/>
    <property type="match status" value="1"/>
</dbReference>
<organism evidence="14 15">
    <name type="scientific">Cryptococcus amylolentus CBS 6039</name>
    <dbReference type="NCBI Taxonomy" id="1295533"/>
    <lineage>
        <taxon>Eukaryota</taxon>
        <taxon>Fungi</taxon>
        <taxon>Dikarya</taxon>
        <taxon>Basidiomycota</taxon>
        <taxon>Agaricomycotina</taxon>
        <taxon>Tremellomycetes</taxon>
        <taxon>Tremellales</taxon>
        <taxon>Cryptococcaceae</taxon>
        <taxon>Cryptococcus</taxon>
    </lineage>
</organism>
<feature type="region of interest" description="Disordered" evidence="11">
    <location>
        <begin position="1007"/>
        <end position="1108"/>
    </location>
</feature>
<feature type="domain" description="Metallo-beta-lactamase" evidence="12">
    <location>
        <begin position="780"/>
        <end position="865"/>
    </location>
</feature>
<comment type="similarity">
    <text evidence="3">Belongs to the RNase Z family.</text>
</comment>
<evidence type="ECO:0000256" key="9">
    <source>
        <dbReference type="ARBA" id="ARBA00022801"/>
    </source>
</evidence>
<evidence type="ECO:0000256" key="11">
    <source>
        <dbReference type="SAM" id="MobiDB-lite"/>
    </source>
</evidence>
<dbReference type="PANTHER" id="PTHR12553:SF49">
    <property type="entry name" value="ZINC PHOSPHODIESTERASE ELAC PROTEIN 2"/>
    <property type="match status" value="1"/>
</dbReference>
<dbReference type="SUPFAM" id="SSF56281">
    <property type="entry name" value="Metallo-hydrolase/oxidoreductase"/>
    <property type="match status" value="2"/>
</dbReference>
<keyword evidence="15" id="KW-1185">Reference proteome</keyword>
<feature type="region of interest" description="Disordered" evidence="11">
    <location>
        <begin position="196"/>
        <end position="215"/>
    </location>
</feature>
<dbReference type="GO" id="GO:0046872">
    <property type="term" value="F:metal ion binding"/>
    <property type="evidence" value="ECO:0007669"/>
    <property type="project" value="UniProtKB-KW"/>
</dbReference>
<keyword evidence="10" id="KW-0862">Zinc</keyword>
<evidence type="ECO:0000256" key="2">
    <source>
        <dbReference type="ARBA" id="ARBA00001947"/>
    </source>
</evidence>
<dbReference type="CDD" id="cd07718">
    <property type="entry name" value="RNaseZ_ELAC1_ELAC2-C-term-like_MBL-fold"/>
    <property type="match status" value="1"/>
</dbReference>
<keyword evidence="8" id="KW-0255">Endonuclease</keyword>
<evidence type="ECO:0000256" key="8">
    <source>
        <dbReference type="ARBA" id="ARBA00022759"/>
    </source>
</evidence>
<dbReference type="Pfam" id="PF13691">
    <property type="entry name" value="Lactamase_B_4"/>
    <property type="match status" value="1"/>
</dbReference>
<feature type="domain" description="Metallo-beta-lactamase" evidence="12">
    <location>
        <begin position="573"/>
        <end position="641"/>
    </location>
</feature>
<comment type="catalytic activity">
    <reaction evidence="1">
        <text>Endonucleolytic cleavage of RNA, removing extra 3' nucleotides from tRNA precursor, generating 3' termini of tRNAs. A 3'-hydroxy group is left at the tRNA terminus and a 5'-phosphoryl group is left at the trailer molecule.</text>
        <dbReference type="EC" id="3.1.26.11"/>
    </reaction>
</comment>
<dbReference type="InterPro" id="IPR001279">
    <property type="entry name" value="Metallo-B-lactamas"/>
</dbReference>
<feature type="region of interest" description="Disordered" evidence="11">
    <location>
        <begin position="931"/>
        <end position="967"/>
    </location>
</feature>
<sequence>MQRTETYSPNWFVRAVTAPGPDTDLCLHVSFDNAKFIFGAGEGTQRAYAQKKIGFGRLAGVFVNSGESKGRGGLPGIIMSAADAGIKTINVVGPPDLTQYIGTLRSSVIRDSLTLNASPYPRDAEPGTPINLFTSPNMTVRSIVLFPPPPPHQRSPPTYDPYTPLGPVFRPSRLSPVDLQRWCGQVVSDMFQNNSTARLSQRAPSPPFSPGNARTRSEWASANVYLSPDGTINAARPDTRAPLPTPSETDVNTQMVYILETPDVRGKFDNKRAGELGVPNGPLRGKLTRGEVIEFPDPEMEGVLKTVRPEECLVGGGPGAVMILVSCTLKTLPDLLRNKTFAEYQPLRETPGQSARKVHLMVHRIPREVLADEGYKEWMRAFGPETQHLIADTTPTTSQTVFNSAAWATLNLSHLDSSIFHPPLLHPTPTPTSSLSLSPSLAGFLDLPPKTKILEPNHFCRMHPLSDITVFPWNEKDVPFTVGPEEVRGKARERVEGEYPEYAEACRKAQEAVRADPRWEEVKGGEPGDDLVITTLGTGSAIPSKYRNVSSTLLTIPPPPTAPDAPDTSAQSILLDAGEGTLGQLRRRFGKEGELEGVLRGLGAVFVSHMHADHHLGVNAILEERFRMGITTPLYVIAPQLIALNLRETATWQSGASDEGLGNVKFIAIERLGERVALGDELEYVGRTTSFAVEPSPPHSPSSHSLARAGATSPSVSPTRLARRDRERSASLERKPKEQGNKITWPFESIFGHSAALATTQHANIQSFLSSLSLTSLHAPRVWHRGRAFGLVLQHSSGWKLVYSGDTKPCAPLVEAGKGATVLIHEATLEDDKPEVAAVKGHSTFGQAVDVGKQMGAKYILLNHFSQRYPKLPKMPGVVPLAVAEEASESARPTRKEGVPEEILGEAFIEEDVLENSSTETLAPLPENVVLDASSEPSDPPVLPSVTPTAPTIDDTSSNLPPPSTAPPHVSISFDFMSLRLADMWKMPYYMDALSILFAEPEEAEVEDGAGSVGEGKVNGAGTGTGEQGGVTGAGKGKRKKAEKREKKQAQKAAEGEAKSQGPGQGQGGEVKSKRALKKELANAQREKQARKSGEGKRDKGTLTGSELAVESLVVEDVVVEEAVVNEVDAKAMGAMEIEEKEAVKEVGEKRAGSLGIEEPEAKRRSVDDQ</sequence>
<dbReference type="GO" id="GO:0005739">
    <property type="term" value="C:mitochondrion"/>
    <property type="evidence" value="ECO:0007669"/>
    <property type="project" value="TreeGrafter"/>
</dbReference>
<protein>
    <recommendedName>
        <fullName evidence="4">ribonuclease Z</fullName>
        <ecNumber evidence="4">3.1.26.11</ecNumber>
    </recommendedName>
</protein>
<dbReference type="Proteomes" id="UP000094065">
    <property type="component" value="Unassembled WGS sequence"/>
</dbReference>
<evidence type="ECO:0000256" key="5">
    <source>
        <dbReference type="ARBA" id="ARBA00022694"/>
    </source>
</evidence>
<keyword evidence="5" id="KW-0819">tRNA processing</keyword>
<comment type="caution">
    <text evidence="14">The sequence shown here is derived from an EMBL/GenBank/DDBJ whole genome shotgun (WGS) entry which is preliminary data.</text>
</comment>
<keyword evidence="7" id="KW-0479">Metal-binding</keyword>
<feature type="region of interest" description="Disordered" evidence="11">
    <location>
        <begin position="1145"/>
        <end position="1170"/>
    </location>
</feature>
<evidence type="ECO:0000256" key="1">
    <source>
        <dbReference type="ARBA" id="ARBA00000402"/>
    </source>
</evidence>
<dbReference type="InterPro" id="IPR027794">
    <property type="entry name" value="tRNase_Z_dom"/>
</dbReference>
<dbReference type="GeneID" id="30154554"/>
<comment type="cofactor">
    <cofactor evidence="2">
        <name>Zn(2+)</name>
        <dbReference type="ChEBI" id="CHEBI:29105"/>
    </cofactor>
</comment>
<keyword evidence="9" id="KW-0378">Hydrolase</keyword>
<evidence type="ECO:0000313" key="15">
    <source>
        <dbReference type="Proteomes" id="UP000094065"/>
    </source>
</evidence>